<comment type="caution">
    <text evidence="4">The sequence shown here is derived from an EMBL/GenBank/DDBJ whole genome shotgun (WGS) entry which is preliminary data.</text>
</comment>
<reference evidence="4 5" key="1">
    <citation type="journal article" date="2023" name="Plants (Basel)">
        <title>Bridging the Gap: Combining Genomics and Transcriptomics Approaches to Understand Stylosanthes scabra, an Orphan Legume from the Brazilian Caatinga.</title>
        <authorList>
            <person name="Ferreira-Neto J.R.C."/>
            <person name="da Silva M.D."/>
            <person name="Binneck E."/>
            <person name="de Melo N.F."/>
            <person name="da Silva R.H."/>
            <person name="de Melo A.L.T.M."/>
            <person name="Pandolfi V."/>
            <person name="Bustamante F.O."/>
            <person name="Brasileiro-Vidal A.C."/>
            <person name="Benko-Iseppon A.M."/>
        </authorList>
    </citation>
    <scope>NUCLEOTIDE SEQUENCE [LARGE SCALE GENOMIC DNA]</scope>
    <source>
        <tissue evidence="4">Leaves</tissue>
    </source>
</reference>
<evidence type="ECO:0000313" key="5">
    <source>
        <dbReference type="Proteomes" id="UP001341840"/>
    </source>
</evidence>
<proteinExistence type="inferred from homology"/>
<organism evidence="4 5">
    <name type="scientific">Stylosanthes scabra</name>
    <dbReference type="NCBI Taxonomy" id="79078"/>
    <lineage>
        <taxon>Eukaryota</taxon>
        <taxon>Viridiplantae</taxon>
        <taxon>Streptophyta</taxon>
        <taxon>Embryophyta</taxon>
        <taxon>Tracheophyta</taxon>
        <taxon>Spermatophyta</taxon>
        <taxon>Magnoliopsida</taxon>
        <taxon>eudicotyledons</taxon>
        <taxon>Gunneridae</taxon>
        <taxon>Pentapetalae</taxon>
        <taxon>rosids</taxon>
        <taxon>fabids</taxon>
        <taxon>Fabales</taxon>
        <taxon>Fabaceae</taxon>
        <taxon>Papilionoideae</taxon>
        <taxon>50 kb inversion clade</taxon>
        <taxon>dalbergioids sensu lato</taxon>
        <taxon>Dalbergieae</taxon>
        <taxon>Pterocarpus clade</taxon>
        <taxon>Stylosanthes</taxon>
    </lineage>
</organism>
<evidence type="ECO:0000256" key="3">
    <source>
        <dbReference type="ARBA" id="ARBA00023315"/>
    </source>
</evidence>
<accession>A0ABU6VMJ6</accession>
<gene>
    <name evidence="4" type="ORF">PIB30_058876</name>
</gene>
<protein>
    <submittedName>
        <fullName evidence="4">Uncharacterized protein</fullName>
    </submittedName>
</protein>
<dbReference type="Gene3D" id="3.30.559.10">
    <property type="entry name" value="Chloramphenicol acetyltransferase-like domain"/>
    <property type="match status" value="2"/>
</dbReference>
<comment type="similarity">
    <text evidence="1">Belongs to the plant acyltransferase family.</text>
</comment>
<keyword evidence="2" id="KW-0808">Transferase</keyword>
<keyword evidence="5" id="KW-1185">Reference proteome</keyword>
<evidence type="ECO:0000313" key="4">
    <source>
        <dbReference type="EMBL" id="MED6173393.1"/>
    </source>
</evidence>
<dbReference type="Pfam" id="PF02458">
    <property type="entry name" value="Transferase"/>
    <property type="match status" value="1"/>
</dbReference>
<dbReference type="Proteomes" id="UP001341840">
    <property type="component" value="Unassembled WGS sequence"/>
</dbReference>
<dbReference type="PANTHER" id="PTHR31623">
    <property type="entry name" value="F21J9.9"/>
    <property type="match status" value="1"/>
</dbReference>
<name>A0ABU6VMJ6_9FABA</name>
<dbReference type="PANTHER" id="PTHR31623:SF110">
    <property type="entry name" value="VINORINE SYNTHASE-LIKE"/>
    <property type="match status" value="1"/>
</dbReference>
<evidence type="ECO:0000256" key="1">
    <source>
        <dbReference type="ARBA" id="ARBA00009861"/>
    </source>
</evidence>
<dbReference type="InterPro" id="IPR023213">
    <property type="entry name" value="CAT-like_dom_sf"/>
</dbReference>
<sequence length="357" mass="40345">MTKILSKPDVYLMNKFLPVSFQHEASTGEDHVTNIQINVFDCGGIAIAFCISHRIMDGGSSSTFFRAWIERINHITLTKPNFTTISFYPEATSHFRDISNQRWGTLLKEGNWITKRFLFGNSALATLKAEITAADDPSKNHQPSRLQIVSALLWKNFMVASKAQCGTQRPCMVTHAVNLRQFMEESLHPENSVGNFIWICTAEHTGEEEVGLDELISKLKNSIQHVDRDLVARFRRYEDASSILEDDVKNVCSKTMDEGFETFGFTSWYNFGAYELDFGWGKPIWVSTTGLRNTLPCLNMIVLLETRFRDGIEAWVTIEEEKMKHLESCPDLLTYATLDPSPLTMGSSAGSNSKSQT</sequence>
<keyword evidence="3" id="KW-0012">Acyltransferase</keyword>
<dbReference type="EMBL" id="JASCZI010151535">
    <property type="protein sequence ID" value="MED6173393.1"/>
    <property type="molecule type" value="Genomic_DNA"/>
</dbReference>
<evidence type="ECO:0000256" key="2">
    <source>
        <dbReference type="ARBA" id="ARBA00022679"/>
    </source>
</evidence>